<evidence type="ECO:0000313" key="2">
    <source>
        <dbReference type="Proteomes" id="UP000198561"/>
    </source>
</evidence>
<dbReference type="STRING" id="680127.SAMN05421593_3308"/>
<dbReference type="EMBL" id="FNWQ01000004">
    <property type="protein sequence ID" value="SEH36821.1"/>
    <property type="molecule type" value="Genomic_DNA"/>
</dbReference>
<gene>
    <name evidence="1" type="ORF">SAMN05421593_3308</name>
</gene>
<reference evidence="1 2" key="1">
    <citation type="submission" date="2016-10" db="EMBL/GenBank/DDBJ databases">
        <authorList>
            <person name="de Groot N.N."/>
        </authorList>
    </citation>
    <scope>NUCLEOTIDE SEQUENCE [LARGE SCALE GENOMIC DNA]</scope>
    <source>
        <strain evidence="1 2">DSM 23031</strain>
    </source>
</reference>
<organism evidence="1 2">
    <name type="scientific">Chryseobacterium culicis</name>
    <dbReference type="NCBI Taxonomy" id="680127"/>
    <lineage>
        <taxon>Bacteria</taxon>
        <taxon>Pseudomonadati</taxon>
        <taxon>Bacteroidota</taxon>
        <taxon>Flavobacteriia</taxon>
        <taxon>Flavobacteriales</taxon>
        <taxon>Weeksellaceae</taxon>
        <taxon>Chryseobacterium group</taxon>
        <taxon>Chryseobacterium</taxon>
    </lineage>
</organism>
<evidence type="ECO:0000313" key="1">
    <source>
        <dbReference type="EMBL" id="SEH36821.1"/>
    </source>
</evidence>
<protein>
    <submittedName>
        <fullName evidence="1">Uncharacterized protein</fullName>
    </submittedName>
</protein>
<name>A0A1H6HM54_CHRCI</name>
<dbReference type="AlphaFoldDB" id="A0A1H6HM54"/>
<proteinExistence type="predicted"/>
<sequence>MNSVNVKKTLLFECGTIFDSKHRVFPHEFRVFREQISFLAEVSKS</sequence>
<accession>A0A1H6HM54</accession>
<dbReference type="Proteomes" id="UP000198561">
    <property type="component" value="Unassembled WGS sequence"/>
</dbReference>